<dbReference type="Proteomes" id="UP000597762">
    <property type="component" value="Unassembled WGS sequence"/>
</dbReference>
<sequence length="458" mass="52358">MAAKFSSRKLDCKDLYGYLRTLPPNILDKLYNHPATCLAVFRELPELAKHCVMRILFVEQAVPQAVVAHWVSSKYHEEHKLAMAALTDLRVWHEQPLPGGMLGFILNQTFRSNMKIALLGGGEPWTGGGPLPPDKHAKDAQFLDNYAQERWECVLYYMVGSSECVSRDIKGVLLHAGLMKAESEEATPTITPLGFQFLLMESSSQVWFFMLQYLDTLTTRGMDLVESLSFLFQLSFSIFGKDYATEGMSEAQLRLLQHLREFGLVYQRKRKSQRYYPTRLAINLASGLSQFSTMAAAAQKGFIVVETNYRLYAYTNSQLQIALIALFCEMLYRFPNMVVGNITRDSIHSALSCGITGDQIISYLKTHAHEQISLKNPVLPPTVTDQIHLWEMERDRFRFTDGVLYNQFLSQSDFELLRDYAKDLGVLVWDKPARRVMVVARKGHDEHIIYLSIYLYSN</sequence>
<name>A0A812AM43_ACAPH</name>
<dbReference type="NCBIfam" id="TIGR00625">
    <property type="entry name" value="tfb2"/>
    <property type="match status" value="1"/>
</dbReference>
<keyword evidence="7 10" id="KW-0539">Nucleus</keyword>
<dbReference type="AlphaFoldDB" id="A0A812AM43"/>
<comment type="function">
    <text evidence="10">Component of the general transcription and DNA repair factor IIH (TFIIH) core complex which is involved in general and transcription-coupled nucleotide excision repair (NER) of damaged DNA.</text>
</comment>
<evidence type="ECO:0000259" key="11">
    <source>
        <dbReference type="Pfam" id="PF18307"/>
    </source>
</evidence>
<dbReference type="InterPro" id="IPR040662">
    <property type="entry name" value="Tfb2_C"/>
</dbReference>
<evidence type="ECO:0000256" key="1">
    <source>
        <dbReference type="ARBA" id="ARBA00004123"/>
    </source>
</evidence>
<dbReference type="Gene3D" id="3.30.70.2610">
    <property type="match status" value="1"/>
</dbReference>
<dbReference type="EMBL" id="CAHIKZ030000039">
    <property type="protein sequence ID" value="CAE1143855.1"/>
    <property type="molecule type" value="Genomic_DNA"/>
</dbReference>
<evidence type="ECO:0000256" key="8">
    <source>
        <dbReference type="ARBA" id="ARBA00064576"/>
    </source>
</evidence>
<dbReference type="GO" id="GO:0006366">
    <property type="term" value="P:transcription by RNA polymerase II"/>
    <property type="evidence" value="ECO:0007669"/>
    <property type="project" value="UniProtKB-ARBA"/>
</dbReference>
<evidence type="ECO:0000256" key="10">
    <source>
        <dbReference type="RuleBase" id="RU364024"/>
    </source>
</evidence>
<dbReference type="PANTHER" id="PTHR13152">
    <property type="entry name" value="TFIIH, POLYPEPTIDE 4"/>
    <property type="match status" value="1"/>
</dbReference>
<dbReference type="FunFam" id="3.30.70.2610:FF:000001">
    <property type="entry name" value="General transcription factor IIH subunit 4"/>
    <property type="match status" value="1"/>
</dbReference>
<evidence type="ECO:0000256" key="3">
    <source>
        <dbReference type="ARBA" id="ARBA00022763"/>
    </source>
</evidence>
<evidence type="ECO:0000256" key="4">
    <source>
        <dbReference type="ARBA" id="ARBA00023015"/>
    </source>
</evidence>
<comment type="subcellular location">
    <subcellularLocation>
        <location evidence="1 10">Nucleus</location>
    </subcellularLocation>
</comment>
<organism evidence="12 13">
    <name type="scientific">Acanthosepion pharaonis</name>
    <name type="common">Pharaoh cuttlefish</name>
    <name type="synonym">Sepia pharaonis</name>
    <dbReference type="NCBI Taxonomy" id="158019"/>
    <lineage>
        <taxon>Eukaryota</taxon>
        <taxon>Metazoa</taxon>
        <taxon>Spiralia</taxon>
        <taxon>Lophotrochozoa</taxon>
        <taxon>Mollusca</taxon>
        <taxon>Cephalopoda</taxon>
        <taxon>Coleoidea</taxon>
        <taxon>Decapodiformes</taxon>
        <taxon>Sepiida</taxon>
        <taxon>Sepiina</taxon>
        <taxon>Sepiidae</taxon>
        <taxon>Acanthosepion</taxon>
    </lineage>
</organism>
<comment type="caution">
    <text evidence="12">The sequence shown here is derived from an EMBL/GenBank/DDBJ whole genome shotgun (WGS) entry which is preliminary data.</text>
</comment>
<keyword evidence="3 10" id="KW-0227">DNA damage</keyword>
<dbReference type="PANTHER" id="PTHR13152:SF0">
    <property type="entry name" value="GENERAL TRANSCRIPTION FACTOR IIH SUBUNIT 4"/>
    <property type="match status" value="1"/>
</dbReference>
<dbReference type="GO" id="GO:0000439">
    <property type="term" value="C:transcription factor TFIIH core complex"/>
    <property type="evidence" value="ECO:0007669"/>
    <property type="project" value="InterPro"/>
</dbReference>
<dbReference type="InterPro" id="IPR004598">
    <property type="entry name" value="TFIIH_p52/Tfb2"/>
</dbReference>
<dbReference type="GO" id="GO:0003690">
    <property type="term" value="F:double-stranded DNA binding"/>
    <property type="evidence" value="ECO:0007669"/>
    <property type="project" value="TreeGrafter"/>
</dbReference>
<dbReference type="Pfam" id="PF18307">
    <property type="entry name" value="Tfb2_C"/>
    <property type="match status" value="1"/>
</dbReference>
<keyword evidence="4 10" id="KW-0805">Transcription regulation</keyword>
<dbReference type="GO" id="GO:0006289">
    <property type="term" value="P:nucleotide-excision repair"/>
    <property type="evidence" value="ECO:0007669"/>
    <property type="project" value="InterPro"/>
</dbReference>
<evidence type="ECO:0000313" key="12">
    <source>
        <dbReference type="EMBL" id="CAE1143855.1"/>
    </source>
</evidence>
<keyword evidence="13" id="KW-1185">Reference proteome</keyword>
<protein>
    <recommendedName>
        <fullName evidence="9 10">General transcription factor IIH subunit 4</fullName>
    </recommendedName>
</protein>
<comment type="subunit">
    <text evidence="8">Component of the 7-subunit TFIIH core complex composed of XPB/ERCC3, XPD/ERCC2, GTF2H1, GTF2H2, GTF2H3, GTF2H4 and GTF2H5, which is active in NER. The core complex associates with the 3-subunit CDK-activating kinase (CAK) module composed of CCNH/cyclin H, CDK7 and MNAT1 to form the 10-subunit holoenzyme (holo-TFIIH) active in transcription. Part of TBP-based Pol II pre-initiation complex (PIC), in which Pol II core assembles with general transcription factors and other specific initiation factors including GTF2E1, GTF2E2, GTF2F1, GTF2F2, TCEA1, ERCC2, ERCC3, GTF2H2, GTF2H3, GTF2H4, GTF2H5, GTF2A1, GTF2A2, GTF2B and TBP; this large multi-subunit PIC complex mediates DNA unwinding and targets Pol II core to the transcription start site where the first phosphodiester bond forms.</text>
</comment>
<evidence type="ECO:0000256" key="7">
    <source>
        <dbReference type="ARBA" id="ARBA00023242"/>
    </source>
</evidence>
<proteinExistence type="inferred from homology"/>
<dbReference type="GO" id="GO:0005675">
    <property type="term" value="C:transcription factor TFIIH holo complex"/>
    <property type="evidence" value="ECO:0007669"/>
    <property type="project" value="TreeGrafter"/>
</dbReference>
<dbReference type="Pfam" id="PF03849">
    <property type="entry name" value="Tfb2"/>
    <property type="match status" value="1"/>
</dbReference>
<keyword evidence="6 10" id="KW-0234">DNA repair</keyword>
<gene>
    <name evidence="12" type="ORF">SPHA_1425</name>
</gene>
<evidence type="ECO:0000256" key="2">
    <source>
        <dbReference type="ARBA" id="ARBA00007132"/>
    </source>
</evidence>
<comment type="similarity">
    <text evidence="2 10">Belongs to the TFB2 family.</text>
</comment>
<dbReference type="OrthoDB" id="364513at2759"/>
<keyword evidence="5 10" id="KW-0804">Transcription</keyword>
<dbReference type="GO" id="GO:0001671">
    <property type="term" value="F:ATPase activator activity"/>
    <property type="evidence" value="ECO:0007669"/>
    <property type="project" value="InterPro"/>
</dbReference>
<feature type="domain" description="Transcription factor Tfb2 C-terminal" evidence="11">
    <location>
        <begin position="385"/>
        <end position="446"/>
    </location>
</feature>
<evidence type="ECO:0000256" key="9">
    <source>
        <dbReference type="ARBA" id="ARBA00070130"/>
    </source>
</evidence>
<evidence type="ECO:0000256" key="6">
    <source>
        <dbReference type="ARBA" id="ARBA00023204"/>
    </source>
</evidence>
<reference evidence="12" key="1">
    <citation type="submission" date="2021-01" db="EMBL/GenBank/DDBJ databases">
        <authorList>
            <person name="Li R."/>
            <person name="Bekaert M."/>
        </authorList>
    </citation>
    <scope>NUCLEOTIDE SEQUENCE</scope>
    <source>
        <strain evidence="12">Farmed</strain>
    </source>
</reference>
<evidence type="ECO:0000313" key="13">
    <source>
        <dbReference type="Proteomes" id="UP000597762"/>
    </source>
</evidence>
<accession>A0A812AM43</accession>
<evidence type="ECO:0000256" key="5">
    <source>
        <dbReference type="ARBA" id="ARBA00023163"/>
    </source>
</evidence>